<dbReference type="Proteomes" id="UP001198182">
    <property type="component" value="Unassembled WGS sequence"/>
</dbReference>
<dbReference type="RefSeq" id="WP_308454869.1">
    <property type="nucleotide sequence ID" value="NZ_JAJEQR010000069.1"/>
</dbReference>
<dbReference type="AlphaFoldDB" id="A0AAE3JFR5"/>
<proteinExistence type="predicted"/>
<accession>A0AAE3JFR5</accession>
<evidence type="ECO:0000313" key="2">
    <source>
        <dbReference type="Proteomes" id="UP001198182"/>
    </source>
</evidence>
<reference evidence="1" key="1">
    <citation type="submission" date="2021-10" db="EMBL/GenBank/DDBJ databases">
        <title>Anaerobic single-cell dispensing facilitates the cultivation of human gut bacteria.</title>
        <authorList>
            <person name="Afrizal A."/>
        </authorList>
    </citation>
    <scope>NUCLEOTIDE SEQUENCE</scope>
    <source>
        <strain evidence="1">CLA-AA-H215</strain>
    </source>
</reference>
<comment type="caution">
    <text evidence="1">The sequence shown here is derived from an EMBL/GenBank/DDBJ whole genome shotgun (WGS) entry which is preliminary data.</text>
</comment>
<organism evidence="1 2">
    <name type="scientific">Hominifimenecus microfluidus</name>
    <dbReference type="NCBI Taxonomy" id="2885348"/>
    <lineage>
        <taxon>Bacteria</taxon>
        <taxon>Bacillati</taxon>
        <taxon>Bacillota</taxon>
        <taxon>Clostridia</taxon>
        <taxon>Lachnospirales</taxon>
        <taxon>Lachnospiraceae</taxon>
        <taxon>Hominifimenecus</taxon>
    </lineage>
</organism>
<dbReference type="EMBL" id="JAJEQR010000069">
    <property type="protein sequence ID" value="MCC2232464.1"/>
    <property type="molecule type" value="Genomic_DNA"/>
</dbReference>
<name>A0AAE3JFR5_9FIRM</name>
<gene>
    <name evidence="1" type="ORF">LKD81_15955</name>
</gene>
<sequence length="292" mass="32952">MKGKFRFINKIMMKHRKLLLISIGFVILAALFLFFLPSKDISWVHAMKVYGCISCVESGTDVTFVILTSDNISLAPNVTTTDRVEVVSVPDLTFPEIEDDILTISNIRCTNAMEMNGGVYWIIDATLTSNISYTKDFVEITRICYNGEEYEIGHLKILLNQAYETDSVAFSLKSNAAASVGRRLRPYHATFLNTGDSPIDSYDIVYPMYENAENQYEIDGALGASSVFPNSSLYVESDFSACDLEESDFYYVTPILTYKYKGENYSACLTPYTSGFQLSKEDVQYYIELYGK</sequence>
<keyword evidence="2" id="KW-1185">Reference proteome</keyword>
<protein>
    <submittedName>
        <fullName evidence="1">Uncharacterized protein</fullName>
    </submittedName>
</protein>
<evidence type="ECO:0000313" key="1">
    <source>
        <dbReference type="EMBL" id="MCC2232464.1"/>
    </source>
</evidence>